<dbReference type="PANTHER" id="PTHR31503:SF22">
    <property type="entry name" value="VACUOLAR CALCIUM ION TRANSPORTER"/>
    <property type="match status" value="1"/>
</dbReference>
<dbReference type="InterPro" id="IPR004837">
    <property type="entry name" value="NaCa_Exmemb"/>
</dbReference>
<name>A0A3G8M5G5_9HYPH</name>
<dbReference type="GO" id="GO:0012505">
    <property type="term" value="C:endomembrane system"/>
    <property type="evidence" value="ECO:0007669"/>
    <property type="project" value="UniProtKB-SubCell"/>
</dbReference>
<feature type="domain" description="Sodium/calcium exchanger membrane region" evidence="8">
    <location>
        <begin position="210"/>
        <end position="355"/>
    </location>
</feature>
<feature type="transmembrane region" description="Helical" evidence="7">
    <location>
        <begin position="164"/>
        <end position="182"/>
    </location>
</feature>
<evidence type="ECO:0000256" key="2">
    <source>
        <dbReference type="ARBA" id="ARBA00022448"/>
    </source>
</evidence>
<evidence type="ECO:0000256" key="7">
    <source>
        <dbReference type="SAM" id="Phobius"/>
    </source>
</evidence>
<gene>
    <name evidence="9" type="ORF">EHO51_11095</name>
</gene>
<feature type="transmembrane region" description="Helical" evidence="7">
    <location>
        <begin position="34"/>
        <end position="52"/>
    </location>
</feature>
<accession>A0A3G8M5G5</accession>
<keyword evidence="5" id="KW-0406">Ion transport</keyword>
<feature type="transmembrane region" description="Helical" evidence="7">
    <location>
        <begin position="306"/>
        <end position="330"/>
    </location>
</feature>
<sequence length="356" mass="36065">MIAAGYGKVLATMAPAAGLVGVAAALHFTEAGPIVNFIASALALASVAHVIGEATDQLGNHLSPAATGIVQSAVGNLPELFVCIFALRAGLLTVVQASLIGSILSNALLVLGLAFIAGGWRRGVLHFESQTPRMIATLLLLAVSALVLPTLAQELHLPSGAHEQELAVVCAIVLLFVFVVLTQAMLSQGQRALPAEAHARQHAWSLGAAIAVLAACGGAAAFVSDWFVEALGPAIEILGISEAFSGLVIVAIAGNAVENVVGVRLAAQGKADLAVSVILNSALQVAVALIPILVLVSFAMGGAAPFTLAIPPILAAALFLSVLVVTVVTVDGRADMVDGAALVGLYVIVATIFWWG</sequence>
<dbReference type="PANTHER" id="PTHR31503">
    <property type="entry name" value="VACUOLAR CALCIUM ION TRANSPORTER"/>
    <property type="match status" value="1"/>
</dbReference>
<evidence type="ECO:0000313" key="10">
    <source>
        <dbReference type="Proteomes" id="UP000273982"/>
    </source>
</evidence>
<feature type="transmembrane region" description="Helical" evidence="7">
    <location>
        <begin position="203"/>
        <end position="223"/>
    </location>
</feature>
<dbReference type="EMBL" id="CP034086">
    <property type="protein sequence ID" value="AZG77239.1"/>
    <property type="molecule type" value="Genomic_DNA"/>
</dbReference>
<evidence type="ECO:0000259" key="8">
    <source>
        <dbReference type="Pfam" id="PF01699"/>
    </source>
</evidence>
<organism evidence="9 10">
    <name type="scientific">Methylocystis rosea</name>
    <dbReference type="NCBI Taxonomy" id="173366"/>
    <lineage>
        <taxon>Bacteria</taxon>
        <taxon>Pseudomonadati</taxon>
        <taxon>Pseudomonadota</taxon>
        <taxon>Alphaproteobacteria</taxon>
        <taxon>Hyphomicrobiales</taxon>
        <taxon>Methylocystaceae</taxon>
        <taxon>Methylocystis</taxon>
    </lineage>
</organism>
<dbReference type="InterPro" id="IPR044880">
    <property type="entry name" value="NCX_ion-bd_dom_sf"/>
</dbReference>
<keyword evidence="4 7" id="KW-1133">Transmembrane helix</keyword>
<evidence type="ECO:0000256" key="1">
    <source>
        <dbReference type="ARBA" id="ARBA00004127"/>
    </source>
</evidence>
<evidence type="ECO:0000256" key="4">
    <source>
        <dbReference type="ARBA" id="ARBA00022989"/>
    </source>
</evidence>
<feature type="transmembrane region" description="Helical" evidence="7">
    <location>
        <begin position="243"/>
        <end position="261"/>
    </location>
</feature>
<feature type="transmembrane region" description="Helical" evidence="7">
    <location>
        <begin position="64"/>
        <end position="87"/>
    </location>
</feature>
<keyword evidence="3 7" id="KW-0812">Transmembrane</keyword>
<dbReference type="RefSeq" id="WP_124738951.1">
    <property type="nucleotide sequence ID" value="NZ_CP034086.1"/>
</dbReference>
<proteinExistence type="predicted"/>
<comment type="subcellular location">
    <subcellularLocation>
        <location evidence="1">Endomembrane system</location>
        <topology evidence="1">Multi-pass membrane protein</topology>
    </subcellularLocation>
</comment>
<feature type="transmembrane region" description="Helical" evidence="7">
    <location>
        <begin position="99"/>
        <end position="120"/>
    </location>
</feature>
<protein>
    <submittedName>
        <fullName evidence="9">Sodium:proton exchanger</fullName>
    </submittedName>
</protein>
<keyword evidence="6 7" id="KW-0472">Membrane</keyword>
<evidence type="ECO:0000256" key="6">
    <source>
        <dbReference type="ARBA" id="ARBA00023136"/>
    </source>
</evidence>
<dbReference type="AlphaFoldDB" id="A0A3G8M5G5"/>
<feature type="transmembrane region" description="Helical" evidence="7">
    <location>
        <begin position="132"/>
        <end position="152"/>
    </location>
</feature>
<reference evidence="9 10" key="1">
    <citation type="submission" date="2018-11" db="EMBL/GenBank/DDBJ databases">
        <title>Genome squencing of methanotrophic bacteria isolated from alkaline groundwater in Korea.</title>
        <authorList>
            <person name="Nguyen L.N."/>
        </authorList>
    </citation>
    <scope>NUCLEOTIDE SEQUENCE [LARGE SCALE GENOMIC DNA]</scope>
    <source>
        <strain evidence="9 10">GW6</strain>
    </source>
</reference>
<feature type="transmembrane region" description="Helical" evidence="7">
    <location>
        <begin position="273"/>
        <end position="300"/>
    </location>
</feature>
<dbReference type="KEGG" id="mros:EHO51_11095"/>
<dbReference type="Pfam" id="PF01699">
    <property type="entry name" value="Na_Ca_ex"/>
    <property type="match status" value="2"/>
</dbReference>
<dbReference type="Proteomes" id="UP000273982">
    <property type="component" value="Chromosome"/>
</dbReference>
<evidence type="ECO:0000256" key="5">
    <source>
        <dbReference type="ARBA" id="ARBA00023065"/>
    </source>
</evidence>
<dbReference type="GO" id="GO:0016020">
    <property type="term" value="C:membrane"/>
    <property type="evidence" value="ECO:0007669"/>
    <property type="project" value="InterPro"/>
</dbReference>
<feature type="domain" description="Sodium/calcium exchanger membrane region" evidence="8">
    <location>
        <begin position="34"/>
        <end position="182"/>
    </location>
</feature>
<evidence type="ECO:0000256" key="3">
    <source>
        <dbReference type="ARBA" id="ARBA00022692"/>
    </source>
</evidence>
<evidence type="ECO:0000313" key="9">
    <source>
        <dbReference type="EMBL" id="AZG77239.1"/>
    </source>
</evidence>
<dbReference type="Gene3D" id="1.20.1420.30">
    <property type="entry name" value="NCX, central ion-binding region"/>
    <property type="match status" value="1"/>
</dbReference>
<feature type="transmembrane region" description="Helical" evidence="7">
    <location>
        <begin position="337"/>
        <end position="355"/>
    </location>
</feature>
<dbReference type="InterPro" id="IPR004713">
    <property type="entry name" value="CaH_exchang"/>
</dbReference>
<keyword evidence="2" id="KW-0813">Transport</keyword>
<dbReference type="GO" id="GO:0006874">
    <property type="term" value="P:intracellular calcium ion homeostasis"/>
    <property type="evidence" value="ECO:0007669"/>
    <property type="project" value="TreeGrafter"/>
</dbReference>
<dbReference type="GO" id="GO:0015369">
    <property type="term" value="F:calcium:proton antiporter activity"/>
    <property type="evidence" value="ECO:0007669"/>
    <property type="project" value="TreeGrafter"/>
</dbReference>